<sequence length="340" mass="36841">MFKNLLMKCLNGQTLTEHEAELVMDEMMQGNVPSAQIASFLTVLTYRGETVDEITGLVRGMRKHMNVIDLPHSDIVDTCGTGGDGASTFNISTASAIAASSVGVKIAKHGNRAVSSKSGSADVLEHLGINIQANDKEATKAISEVGMSFLFAPMYHPAMKHAAVPRKELGFRTVFNALGPLANPTNCKKQVIGVYSIDLAEKLAEALKRLSSHHVLFVAGRDGLDEISIATETDIVELKDGEIYKYTIKPEDFGLNRGELNELVVSDAKESAALIESIFQNEGNESARNAVILNAAAAIYVAQKTDTLLQGVELAKQIMQEKTAYQQLQRLKSREVVQHA</sequence>
<evidence type="ECO:0000256" key="2">
    <source>
        <dbReference type="ARBA" id="ARBA00022679"/>
    </source>
</evidence>
<feature type="binding site" evidence="5">
    <location>
        <position position="111"/>
    </location>
    <ligand>
        <name>anthranilate</name>
        <dbReference type="ChEBI" id="CHEBI:16567"/>
        <label>1</label>
    </ligand>
</feature>
<dbReference type="RefSeq" id="WP_205183426.1">
    <property type="nucleotide sequence ID" value="NZ_JAFBFC010000001.1"/>
</dbReference>
<feature type="binding site" evidence="5">
    <location>
        <position position="92"/>
    </location>
    <ligand>
        <name>Mg(2+)</name>
        <dbReference type="ChEBI" id="CHEBI:18420"/>
        <label>1</label>
    </ligand>
</feature>
<protein>
    <recommendedName>
        <fullName evidence="5">Anthranilate phosphoribosyltransferase</fullName>
        <ecNumber evidence="5">2.4.2.18</ecNumber>
    </recommendedName>
</protein>
<feature type="binding site" evidence="5">
    <location>
        <begin position="83"/>
        <end position="84"/>
    </location>
    <ligand>
        <name>5-phospho-alpha-D-ribose 1-diphosphate</name>
        <dbReference type="ChEBI" id="CHEBI:58017"/>
    </ligand>
</feature>
<dbReference type="EC" id="2.4.2.18" evidence="5"/>
<dbReference type="SUPFAM" id="SSF52418">
    <property type="entry name" value="Nucleoside phosphorylase/phosphoribosyltransferase catalytic domain"/>
    <property type="match status" value="1"/>
</dbReference>
<feature type="binding site" evidence="5">
    <location>
        <position position="166"/>
    </location>
    <ligand>
        <name>anthranilate</name>
        <dbReference type="ChEBI" id="CHEBI:16567"/>
        <label>2</label>
    </ligand>
</feature>
<dbReference type="InterPro" id="IPR005940">
    <property type="entry name" value="Anthranilate_Pribosyl_Tfrase"/>
</dbReference>
<dbReference type="Proteomes" id="UP000809829">
    <property type="component" value="Unassembled WGS sequence"/>
</dbReference>
<dbReference type="PANTHER" id="PTHR43285">
    <property type="entry name" value="ANTHRANILATE PHOSPHORIBOSYLTRANSFERASE"/>
    <property type="match status" value="1"/>
</dbReference>
<keyword evidence="1 5" id="KW-0328">Glycosyltransferase</keyword>
<proteinExistence type="inferred from homology"/>
<feature type="binding site" evidence="5">
    <location>
        <position position="120"/>
    </location>
    <ligand>
        <name>5-phospho-alpha-D-ribose 1-diphosphate</name>
        <dbReference type="ChEBI" id="CHEBI:58017"/>
    </ligand>
</feature>
<name>A0ABS2QRZ0_9BACI</name>
<dbReference type="InterPro" id="IPR017459">
    <property type="entry name" value="Glycosyl_Trfase_fam3_N_dom"/>
</dbReference>
<comment type="caution">
    <text evidence="5">Lacks conserved residue(s) required for the propagation of feature annotation.</text>
</comment>
<dbReference type="GO" id="GO:0004048">
    <property type="term" value="F:anthranilate phosphoribosyltransferase activity"/>
    <property type="evidence" value="ECO:0007669"/>
    <property type="project" value="UniProtKB-EC"/>
</dbReference>
<evidence type="ECO:0000256" key="3">
    <source>
        <dbReference type="ARBA" id="ARBA00022822"/>
    </source>
</evidence>
<feature type="binding site" evidence="5">
    <location>
        <position position="225"/>
    </location>
    <ligand>
        <name>Mg(2+)</name>
        <dbReference type="ChEBI" id="CHEBI:18420"/>
        <label>2</label>
    </ligand>
</feature>
<dbReference type="Pfam" id="PF00591">
    <property type="entry name" value="Glycos_transf_3"/>
    <property type="match status" value="1"/>
</dbReference>
<evidence type="ECO:0000256" key="4">
    <source>
        <dbReference type="ARBA" id="ARBA00023141"/>
    </source>
</evidence>
<accession>A0ABS2QRZ0</accession>
<feature type="binding site" evidence="5">
    <location>
        <position position="80"/>
    </location>
    <ligand>
        <name>5-phospho-alpha-D-ribose 1-diphosphate</name>
        <dbReference type="ChEBI" id="CHEBI:58017"/>
    </ligand>
</feature>
<keyword evidence="5" id="KW-0460">Magnesium</keyword>
<evidence type="ECO:0000313" key="9">
    <source>
        <dbReference type="Proteomes" id="UP000809829"/>
    </source>
</evidence>
<comment type="subunit">
    <text evidence="5">Homodimer.</text>
</comment>
<feature type="binding site" evidence="5">
    <location>
        <position position="226"/>
    </location>
    <ligand>
        <name>Mg(2+)</name>
        <dbReference type="ChEBI" id="CHEBI:18420"/>
        <label>1</label>
    </ligand>
</feature>
<dbReference type="InterPro" id="IPR035902">
    <property type="entry name" value="Nuc_phospho_transferase"/>
</dbReference>
<feature type="binding site" evidence="5">
    <location>
        <begin position="108"/>
        <end position="116"/>
    </location>
    <ligand>
        <name>5-phospho-alpha-D-ribose 1-diphosphate</name>
        <dbReference type="ChEBI" id="CHEBI:58017"/>
    </ligand>
</feature>
<dbReference type="InterPro" id="IPR000312">
    <property type="entry name" value="Glycosyl_Trfase_fam3"/>
</dbReference>
<keyword evidence="5" id="KW-0028">Amino-acid biosynthesis</keyword>
<evidence type="ECO:0000256" key="1">
    <source>
        <dbReference type="ARBA" id="ARBA00022676"/>
    </source>
</evidence>
<keyword evidence="3 5" id="KW-0822">Tryptophan biosynthesis</keyword>
<comment type="catalytic activity">
    <reaction evidence="5">
        <text>N-(5-phospho-beta-D-ribosyl)anthranilate + diphosphate = 5-phospho-alpha-D-ribose 1-diphosphate + anthranilate</text>
        <dbReference type="Rhea" id="RHEA:11768"/>
        <dbReference type="ChEBI" id="CHEBI:16567"/>
        <dbReference type="ChEBI" id="CHEBI:18277"/>
        <dbReference type="ChEBI" id="CHEBI:33019"/>
        <dbReference type="ChEBI" id="CHEBI:58017"/>
        <dbReference type="EC" id="2.4.2.18"/>
    </reaction>
</comment>
<feature type="domain" description="Glycosyl transferase family 3" evidence="6">
    <location>
        <begin position="73"/>
        <end position="323"/>
    </location>
</feature>
<comment type="function">
    <text evidence="5">Catalyzes the transfer of the phosphoribosyl group of 5-phosphorylribose-1-pyrophosphate (PRPP) to anthranilate to yield N-(5'-phosphoribosyl)-anthranilate (PRA).</text>
</comment>
<evidence type="ECO:0000259" key="6">
    <source>
        <dbReference type="Pfam" id="PF00591"/>
    </source>
</evidence>
<keyword evidence="9" id="KW-1185">Reference proteome</keyword>
<dbReference type="SUPFAM" id="SSF47648">
    <property type="entry name" value="Nucleoside phosphorylase/phosphoribosyltransferase N-terminal domain"/>
    <property type="match status" value="1"/>
</dbReference>
<dbReference type="HAMAP" id="MF_00211">
    <property type="entry name" value="TrpD"/>
    <property type="match status" value="1"/>
</dbReference>
<gene>
    <name evidence="5" type="primary">trpD</name>
    <name evidence="8" type="ORF">JOC83_000553</name>
</gene>
<dbReference type="InterPro" id="IPR036320">
    <property type="entry name" value="Glycosyl_Trfase_fam3_N_dom_sf"/>
</dbReference>
<dbReference type="PANTHER" id="PTHR43285:SF2">
    <property type="entry name" value="ANTHRANILATE PHOSPHORIBOSYLTRANSFERASE"/>
    <property type="match status" value="1"/>
</dbReference>
<dbReference type="EMBL" id="JAFBFC010000001">
    <property type="protein sequence ID" value="MBM7701727.1"/>
    <property type="molecule type" value="Genomic_DNA"/>
</dbReference>
<dbReference type="NCBIfam" id="TIGR01245">
    <property type="entry name" value="trpD"/>
    <property type="match status" value="1"/>
</dbReference>
<dbReference type="Gene3D" id="1.20.970.10">
    <property type="entry name" value="Transferase, Pyrimidine Nucleoside Phosphorylase, Chain C"/>
    <property type="match status" value="1"/>
</dbReference>
<comment type="cofactor">
    <cofactor evidence="5">
        <name>Mg(2+)</name>
        <dbReference type="ChEBI" id="CHEBI:18420"/>
    </cofactor>
    <text evidence="5">Binds 2 magnesium ions per monomer.</text>
</comment>
<comment type="caution">
    <text evidence="8">The sequence shown here is derived from an EMBL/GenBank/DDBJ whole genome shotgun (WGS) entry which is preliminary data.</text>
</comment>
<comment type="similarity">
    <text evidence="5">Belongs to the anthranilate phosphoribosyltransferase family.</text>
</comment>
<feature type="binding site" evidence="5">
    <location>
        <position position="88"/>
    </location>
    <ligand>
        <name>5-phospho-alpha-D-ribose 1-diphosphate</name>
        <dbReference type="ChEBI" id="CHEBI:58017"/>
    </ligand>
</feature>
<feature type="domain" description="Glycosyl transferase family 3 N-terminal" evidence="7">
    <location>
        <begin position="3"/>
        <end position="65"/>
    </location>
</feature>
<keyword evidence="5" id="KW-0479">Metal-binding</keyword>
<evidence type="ECO:0000259" key="7">
    <source>
        <dbReference type="Pfam" id="PF02885"/>
    </source>
</evidence>
<keyword evidence="4 5" id="KW-0057">Aromatic amino acid biosynthesis</keyword>
<evidence type="ECO:0000313" key="8">
    <source>
        <dbReference type="EMBL" id="MBM7701727.1"/>
    </source>
</evidence>
<feature type="binding site" evidence="5">
    <location>
        <position position="226"/>
    </location>
    <ligand>
        <name>Mg(2+)</name>
        <dbReference type="ChEBI" id="CHEBI:18420"/>
        <label>2</label>
    </ligand>
</feature>
<organism evidence="8 9">
    <name type="scientific">Priestia iocasae</name>
    <dbReference type="NCBI Taxonomy" id="2291674"/>
    <lineage>
        <taxon>Bacteria</taxon>
        <taxon>Bacillati</taxon>
        <taxon>Bacillota</taxon>
        <taxon>Bacilli</taxon>
        <taxon>Bacillales</taxon>
        <taxon>Bacillaceae</taxon>
        <taxon>Priestia</taxon>
    </lineage>
</organism>
<comment type="pathway">
    <text evidence="5">Amino-acid biosynthesis; L-tryptophan biosynthesis; L-tryptophan from chorismate: step 2/5.</text>
</comment>
<feature type="binding site" evidence="5">
    <location>
        <begin position="90"/>
        <end position="93"/>
    </location>
    <ligand>
        <name>5-phospho-alpha-D-ribose 1-diphosphate</name>
        <dbReference type="ChEBI" id="CHEBI:58017"/>
    </ligand>
</feature>
<dbReference type="Pfam" id="PF02885">
    <property type="entry name" value="Glycos_trans_3N"/>
    <property type="match status" value="1"/>
</dbReference>
<feature type="binding site" evidence="5">
    <location>
        <position position="80"/>
    </location>
    <ligand>
        <name>anthranilate</name>
        <dbReference type="ChEBI" id="CHEBI:16567"/>
        <label>1</label>
    </ligand>
</feature>
<evidence type="ECO:0000256" key="5">
    <source>
        <dbReference type="HAMAP-Rule" id="MF_00211"/>
    </source>
</evidence>
<reference evidence="8 9" key="1">
    <citation type="submission" date="2021-01" db="EMBL/GenBank/DDBJ databases">
        <title>Genomic Encyclopedia of Type Strains, Phase IV (KMG-IV): sequencing the most valuable type-strain genomes for metagenomic binning, comparative biology and taxonomic classification.</title>
        <authorList>
            <person name="Goeker M."/>
        </authorList>
    </citation>
    <scope>NUCLEOTIDE SEQUENCE [LARGE SCALE GENOMIC DNA]</scope>
    <source>
        <strain evidence="8 9">DSM 104297</strain>
    </source>
</reference>
<dbReference type="Gene3D" id="3.40.1030.10">
    <property type="entry name" value="Nucleoside phosphorylase/phosphoribosyltransferase catalytic domain"/>
    <property type="match status" value="1"/>
</dbReference>
<keyword evidence="2 5" id="KW-0808">Transferase</keyword>